<keyword evidence="1" id="KW-0040">ANK repeat</keyword>
<dbReference type="PANTHER" id="PTHR13318">
    <property type="entry name" value="PARTNER OF PAIRED, ISOFORM B-RELATED"/>
    <property type="match status" value="1"/>
</dbReference>
<keyword evidence="2" id="KW-0175">Coiled coil</keyword>
<reference evidence="4 5" key="1">
    <citation type="submission" date="2010-05" db="EMBL/GenBank/DDBJ databases">
        <title>The Genome Sequence of Thecamonas trahens ATCC 50062.</title>
        <authorList>
            <consortium name="The Broad Institute Genome Sequencing Platform"/>
            <person name="Russ C."/>
            <person name="Cuomo C."/>
            <person name="Shea T."/>
            <person name="Young S.K."/>
            <person name="Zeng Q."/>
            <person name="Koehrsen M."/>
            <person name="Haas B."/>
            <person name="Borodovsky M."/>
            <person name="Guigo R."/>
            <person name="Alvarado L."/>
            <person name="Berlin A."/>
            <person name="Bochicchio J."/>
            <person name="Borenstein D."/>
            <person name="Chapman S."/>
            <person name="Chen Z."/>
            <person name="Freedman E."/>
            <person name="Gellesch M."/>
            <person name="Goldberg J."/>
            <person name="Griggs A."/>
            <person name="Gujja S."/>
            <person name="Heilman E."/>
            <person name="Heiman D."/>
            <person name="Hepburn T."/>
            <person name="Howarth C."/>
            <person name="Jen D."/>
            <person name="Larson L."/>
            <person name="Mehta T."/>
            <person name="Park D."/>
            <person name="Pearson M."/>
            <person name="Roberts A."/>
            <person name="Saif S."/>
            <person name="Shenoy N."/>
            <person name="Sisk P."/>
            <person name="Stolte C."/>
            <person name="Sykes S."/>
            <person name="Thomson T."/>
            <person name="Walk T."/>
            <person name="White J."/>
            <person name="Yandava C."/>
            <person name="Burger G."/>
            <person name="Gray M.W."/>
            <person name="Holland P.W.H."/>
            <person name="King N."/>
            <person name="Lang F.B.F."/>
            <person name="Roger A.J."/>
            <person name="Ruiz-Trillo I."/>
            <person name="Lander E."/>
            <person name="Nusbaum C."/>
        </authorList>
    </citation>
    <scope>NUCLEOTIDE SEQUENCE [LARGE SCALE GENOMIC DNA]</scope>
    <source>
        <strain evidence="4 5">ATCC 50062</strain>
    </source>
</reference>
<protein>
    <recommendedName>
        <fullName evidence="3">F-box/LRR-repeat protein 15-like leucin rich repeat domain-containing protein</fullName>
    </recommendedName>
</protein>
<dbReference type="InterPro" id="IPR036770">
    <property type="entry name" value="Ankyrin_rpt-contain_sf"/>
</dbReference>
<dbReference type="AlphaFoldDB" id="A0A0L0DUH5"/>
<dbReference type="InterPro" id="IPR006553">
    <property type="entry name" value="Leu-rich_rpt_Cys-con_subtyp"/>
</dbReference>
<dbReference type="InterPro" id="IPR002110">
    <property type="entry name" value="Ankyrin_rpt"/>
</dbReference>
<organism evidence="4 5">
    <name type="scientific">Thecamonas trahens ATCC 50062</name>
    <dbReference type="NCBI Taxonomy" id="461836"/>
    <lineage>
        <taxon>Eukaryota</taxon>
        <taxon>Apusozoa</taxon>
        <taxon>Apusomonadida</taxon>
        <taxon>Apusomonadidae</taxon>
        <taxon>Thecamonas</taxon>
    </lineage>
</organism>
<dbReference type="SUPFAM" id="SSF48403">
    <property type="entry name" value="Ankyrin repeat"/>
    <property type="match status" value="1"/>
</dbReference>
<proteinExistence type="predicted"/>
<dbReference type="SUPFAM" id="SSF52047">
    <property type="entry name" value="RNI-like"/>
    <property type="match status" value="1"/>
</dbReference>
<dbReference type="InterPro" id="IPR032675">
    <property type="entry name" value="LRR_dom_sf"/>
</dbReference>
<feature type="domain" description="F-box/LRR-repeat protein 15-like leucin rich repeat" evidence="3">
    <location>
        <begin position="8"/>
        <end position="158"/>
    </location>
</feature>
<dbReference type="InterPro" id="IPR057207">
    <property type="entry name" value="FBXL15_LRR"/>
</dbReference>
<evidence type="ECO:0000256" key="2">
    <source>
        <dbReference type="SAM" id="Coils"/>
    </source>
</evidence>
<dbReference type="Pfam" id="PF25372">
    <property type="entry name" value="DUF7885"/>
    <property type="match status" value="1"/>
</dbReference>
<dbReference type="STRING" id="461836.A0A0L0DUH5"/>
<dbReference type="eggNOG" id="KOG1947">
    <property type="taxonomic scope" value="Eukaryota"/>
</dbReference>
<dbReference type="GeneID" id="25570334"/>
<dbReference type="PROSITE" id="PS50297">
    <property type="entry name" value="ANK_REP_REGION"/>
    <property type="match status" value="1"/>
</dbReference>
<dbReference type="PANTHER" id="PTHR13318:SF178">
    <property type="entry name" value="OS02G0200900 PROTEIN"/>
    <property type="match status" value="1"/>
</dbReference>
<sequence length="474" mass="49579">MAMVVAEMCPNLTSLDLNGCFNITDAAVVALAGGCPNLTSLRLYNCSNITDAAVVALAGGCPNLTSLGLRNCSNITDAAVVALTGGCPNLTSLYLNNCSNITDAAVVALAGGCPNLTSLDLCNCSNITDAAVVALTGGCPNLTSLRLDYCSKVTLDLRRARTTIAQPDFPASQHAHALLDVAQAHVPHPVHAIDRCNLLSLGALNTLLANGADLYDLDDDNTHVYVAAPAERSAAFSSAMVAWIREHGDRATELANASTGHPFSSAMVAWIREHGDGATELANGINKATLALFVVLRASPTVPFSIPVFAFLIHSGADINALEPIAGLRPLHIAVLLSNVLATMALLAAGADVWAPNHIGVPPLSTAAIELAEPKSREVYNLVTGTIPVPAAVDDFVQEAIAAGGVVDRPAASGNRPRSRVDELEAELSATRDELALMQDKLTVAEGDIRALRDDRVKLIQHFDEAVANFQARR</sequence>
<evidence type="ECO:0000313" key="4">
    <source>
        <dbReference type="EMBL" id="KNC55706.1"/>
    </source>
</evidence>
<name>A0A0L0DUH5_THETB</name>
<accession>A0A0L0DUH5</accession>
<evidence type="ECO:0000256" key="1">
    <source>
        <dbReference type="PROSITE-ProRule" id="PRU00023"/>
    </source>
</evidence>
<dbReference type="SMART" id="SM00367">
    <property type="entry name" value="LRR_CC"/>
    <property type="match status" value="6"/>
</dbReference>
<dbReference type="PROSITE" id="PS50088">
    <property type="entry name" value="ANK_REPEAT"/>
    <property type="match status" value="1"/>
</dbReference>
<dbReference type="Gene3D" id="3.80.10.10">
    <property type="entry name" value="Ribonuclease Inhibitor"/>
    <property type="match status" value="1"/>
</dbReference>
<dbReference type="EMBL" id="GL349502">
    <property type="protein sequence ID" value="KNC55706.1"/>
    <property type="molecule type" value="Genomic_DNA"/>
</dbReference>
<dbReference type="GO" id="GO:0031146">
    <property type="term" value="P:SCF-dependent proteasomal ubiquitin-dependent protein catabolic process"/>
    <property type="evidence" value="ECO:0007669"/>
    <property type="project" value="TreeGrafter"/>
</dbReference>
<dbReference type="GO" id="GO:0019005">
    <property type="term" value="C:SCF ubiquitin ligase complex"/>
    <property type="evidence" value="ECO:0007669"/>
    <property type="project" value="TreeGrafter"/>
</dbReference>
<gene>
    <name evidence="4" type="ORF">AMSG_12420</name>
</gene>
<feature type="coiled-coil region" evidence="2">
    <location>
        <begin position="421"/>
        <end position="455"/>
    </location>
</feature>
<feature type="repeat" description="ANK" evidence="1">
    <location>
        <begin position="326"/>
        <end position="358"/>
    </location>
</feature>
<dbReference type="Gene3D" id="1.25.40.20">
    <property type="entry name" value="Ankyrin repeat-containing domain"/>
    <property type="match status" value="1"/>
</dbReference>
<evidence type="ECO:0000313" key="5">
    <source>
        <dbReference type="Proteomes" id="UP000054408"/>
    </source>
</evidence>
<dbReference type="OrthoDB" id="423607at2759"/>
<keyword evidence="5" id="KW-1185">Reference proteome</keyword>
<dbReference type="RefSeq" id="XP_013752936.1">
    <property type="nucleotide sequence ID" value="XM_013897482.1"/>
</dbReference>
<evidence type="ECO:0000259" key="3">
    <source>
        <dbReference type="Pfam" id="PF25372"/>
    </source>
</evidence>
<dbReference type="Proteomes" id="UP000054408">
    <property type="component" value="Unassembled WGS sequence"/>
</dbReference>